<dbReference type="Proteomes" id="UP000014387">
    <property type="component" value="Unassembled WGS sequence"/>
</dbReference>
<evidence type="ECO:0000256" key="11">
    <source>
        <dbReference type="ARBA" id="ARBA00022741"/>
    </source>
</evidence>
<dbReference type="InterPro" id="IPR004399">
    <property type="entry name" value="HMP/HMP-P_kinase_dom"/>
</dbReference>
<organism evidence="22 23">
    <name type="scientific">Gleimia europaea ACS-120-V-Col10b</name>
    <dbReference type="NCBI Taxonomy" id="883069"/>
    <lineage>
        <taxon>Bacteria</taxon>
        <taxon>Bacillati</taxon>
        <taxon>Actinomycetota</taxon>
        <taxon>Actinomycetes</taxon>
        <taxon>Actinomycetales</taxon>
        <taxon>Actinomycetaceae</taxon>
        <taxon>Gleimia</taxon>
    </lineage>
</organism>
<comment type="caution">
    <text evidence="22">The sequence shown here is derived from an EMBL/GenBank/DDBJ whole genome shotgun (WGS) entry which is preliminary data.</text>
</comment>
<accession>A0A9W5RF73</accession>
<dbReference type="InterPro" id="IPR013749">
    <property type="entry name" value="PM/HMP-P_kinase-1"/>
</dbReference>
<feature type="domain" description="Pyridoxamine kinase/Phosphomethylpyrimidine kinase" evidence="21">
    <location>
        <begin position="18"/>
        <end position="254"/>
    </location>
</feature>
<dbReference type="EC" id="2.7.1.35" evidence="6"/>
<keyword evidence="15" id="KW-0784">Thiamine biosynthesis</keyword>
<dbReference type="InterPro" id="IPR029056">
    <property type="entry name" value="Ribokinase-like"/>
</dbReference>
<evidence type="ECO:0000313" key="22">
    <source>
        <dbReference type="EMBL" id="EPD31317.1"/>
    </source>
</evidence>
<evidence type="ECO:0000259" key="21">
    <source>
        <dbReference type="Pfam" id="PF08543"/>
    </source>
</evidence>
<evidence type="ECO:0000256" key="6">
    <source>
        <dbReference type="ARBA" id="ARBA00012104"/>
    </source>
</evidence>
<keyword evidence="10" id="KW-0479">Metal-binding</keyword>
<comment type="pathway">
    <text evidence="4">Cofactor biosynthesis; thiamine diphosphate biosynthesis; 4-amino-2-methyl-5-diphosphomethylpyrimidine from 5-amino-1-(5-phospho-D-ribosyl)imidazole: step 3/3.</text>
</comment>
<evidence type="ECO:0000256" key="20">
    <source>
        <dbReference type="ARBA" id="ARBA00049293"/>
    </source>
</evidence>
<comment type="catalytic activity">
    <reaction evidence="20">
        <text>pyridoxal + ATP = pyridoxal 5'-phosphate + ADP + H(+)</text>
        <dbReference type="Rhea" id="RHEA:10224"/>
        <dbReference type="ChEBI" id="CHEBI:15378"/>
        <dbReference type="ChEBI" id="CHEBI:17310"/>
        <dbReference type="ChEBI" id="CHEBI:30616"/>
        <dbReference type="ChEBI" id="CHEBI:456216"/>
        <dbReference type="ChEBI" id="CHEBI:597326"/>
        <dbReference type="EC" id="2.7.1.35"/>
    </reaction>
</comment>
<dbReference type="PANTHER" id="PTHR20858:SF19">
    <property type="entry name" value="PYRIDOXINE KINASE"/>
    <property type="match status" value="1"/>
</dbReference>
<evidence type="ECO:0000256" key="5">
    <source>
        <dbReference type="ARBA" id="ARBA00009879"/>
    </source>
</evidence>
<evidence type="ECO:0000256" key="2">
    <source>
        <dbReference type="ARBA" id="ARBA00000565"/>
    </source>
</evidence>
<evidence type="ECO:0000256" key="3">
    <source>
        <dbReference type="ARBA" id="ARBA00003848"/>
    </source>
</evidence>
<dbReference type="EC" id="2.7.1.49" evidence="7"/>
<dbReference type="EC" id="2.7.4.7" evidence="8"/>
<evidence type="ECO:0000256" key="8">
    <source>
        <dbReference type="ARBA" id="ARBA00012963"/>
    </source>
</evidence>
<evidence type="ECO:0000256" key="15">
    <source>
        <dbReference type="ARBA" id="ARBA00022977"/>
    </source>
</evidence>
<dbReference type="GO" id="GO:0008972">
    <property type="term" value="F:phosphomethylpyrimidine kinase activity"/>
    <property type="evidence" value="ECO:0007669"/>
    <property type="project" value="UniProtKB-EC"/>
</dbReference>
<dbReference type="CDD" id="cd01169">
    <property type="entry name" value="HMPP_kinase"/>
    <property type="match status" value="1"/>
</dbReference>
<dbReference type="SUPFAM" id="SSF53613">
    <property type="entry name" value="Ribokinase-like"/>
    <property type="match status" value="1"/>
</dbReference>
<keyword evidence="11" id="KW-0547">Nucleotide-binding</keyword>
<dbReference type="Gene3D" id="3.40.1190.20">
    <property type="match status" value="1"/>
</dbReference>
<gene>
    <name evidence="22" type="ORF">HMPREF9238_01085</name>
</gene>
<evidence type="ECO:0000256" key="17">
    <source>
        <dbReference type="ARBA" id="ARBA00042348"/>
    </source>
</evidence>
<dbReference type="RefSeq" id="WP_016444428.1">
    <property type="nucleotide sequence ID" value="NZ_KE150266.1"/>
</dbReference>
<evidence type="ECO:0000256" key="13">
    <source>
        <dbReference type="ARBA" id="ARBA00022840"/>
    </source>
</evidence>
<comment type="catalytic activity">
    <reaction evidence="2">
        <text>4-amino-2-methyl-5-(phosphooxymethyl)pyrimidine + ATP = 4-amino-2-methyl-5-(diphosphooxymethyl)pyrimidine + ADP</text>
        <dbReference type="Rhea" id="RHEA:19893"/>
        <dbReference type="ChEBI" id="CHEBI:30616"/>
        <dbReference type="ChEBI" id="CHEBI:57841"/>
        <dbReference type="ChEBI" id="CHEBI:58354"/>
        <dbReference type="ChEBI" id="CHEBI:456216"/>
        <dbReference type="EC" id="2.7.4.7"/>
    </reaction>
</comment>
<protein>
    <recommendedName>
        <fullName evidence="17">PN/PL/PM kinase</fullName>
        <ecNumber evidence="6">2.7.1.35</ecNumber>
        <ecNumber evidence="7">2.7.1.49</ecNumber>
        <ecNumber evidence="8">2.7.4.7</ecNumber>
    </recommendedName>
    <alternativeName>
        <fullName evidence="18">Pyridoxal kinase</fullName>
    </alternativeName>
    <alternativeName>
        <fullName evidence="16">Pyridoxamine kinase</fullName>
    </alternativeName>
    <alternativeName>
        <fullName evidence="19">Vitamin B6 kinase</fullName>
    </alternativeName>
</protein>
<dbReference type="AlphaFoldDB" id="A0A9W5RF73"/>
<evidence type="ECO:0000313" key="23">
    <source>
        <dbReference type="Proteomes" id="UP000014387"/>
    </source>
</evidence>
<dbReference type="GO" id="GO:0009228">
    <property type="term" value="P:thiamine biosynthetic process"/>
    <property type="evidence" value="ECO:0007669"/>
    <property type="project" value="UniProtKB-KW"/>
</dbReference>
<dbReference type="GO" id="GO:0046872">
    <property type="term" value="F:metal ion binding"/>
    <property type="evidence" value="ECO:0007669"/>
    <property type="project" value="UniProtKB-KW"/>
</dbReference>
<dbReference type="GO" id="GO:0005524">
    <property type="term" value="F:ATP binding"/>
    <property type="evidence" value="ECO:0007669"/>
    <property type="project" value="UniProtKB-KW"/>
</dbReference>
<evidence type="ECO:0000256" key="4">
    <source>
        <dbReference type="ARBA" id="ARBA00004769"/>
    </source>
</evidence>
<comment type="function">
    <text evidence="3">Catalyzes the phosphorylation of hydroxymethylpyrimidine phosphate (HMP-P) to HMP-PP, and of HMP to HMP-P.</text>
</comment>
<dbReference type="GO" id="GO:0008902">
    <property type="term" value="F:hydroxymethylpyrimidine kinase activity"/>
    <property type="evidence" value="ECO:0007669"/>
    <property type="project" value="UniProtKB-EC"/>
</dbReference>
<comment type="similarity">
    <text evidence="5">Belongs to the ThiD family.</text>
</comment>
<dbReference type="PANTHER" id="PTHR20858">
    <property type="entry name" value="PHOSPHOMETHYLPYRIMIDINE KINASE"/>
    <property type="match status" value="1"/>
</dbReference>
<sequence>MSLSNPVKVMTIAGNEATGGAGLQVDLKTFHQLGVFGMGAVTCIVSFDPKNNWAHRFVPVDPQVIKDQVEAGVSTWDVDTAKIGMLGTVATIDAVREALATNEWKHIVLDPVLICKGQEAGDAHDTDEALKTKVLPLATVVTPNLFETEQLSGIEVRTEADLARAAQKIGELGPKYVLAKGGMQLAGDEAVDLLWDGQKITRYASPKIGDERPTGAGCTLAAAIAAELAKGADIYEAVRVAKEIVTRGIAGSLPAHTPFNAVWQQA</sequence>
<comment type="catalytic activity">
    <reaction evidence="1">
        <text>4-amino-5-hydroxymethyl-2-methylpyrimidine + ATP = 4-amino-2-methyl-5-(phosphooxymethyl)pyrimidine + ADP + H(+)</text>
        <dbReference type="Rhea" id="RHEA:23096"/>
        <dbReference type="ChEBI" id="CHEBI:15378"/>
        <dbReference type="ChEBI" id="CHEBI:16892"/>
        <dbReference type="ChEBI" id="CHEBI:30616"/>
        <dbReference type="ChEBI" id="CHEBI:58354"/>
        <dbReference type="ChEBI" id="CHEBI:456216"/>
        <dbReference type="EC" id="2.7.1.49"/>
    </reaction>
</comment>
<evidence type="ECO:0000256" key="16">
    <source>
        <dbReference type="ARBA" id="ARBA00042307"/>
    </source>
</evidence>
<evidence type="ECO:0000256" key="9">
    <source>
        <dbReference type="ARBA" id="ARBA00022679"/>
    </source>
</evidence>
<dbReference type="FunFam" id="3.40.1190.20:FF:000003">
    <property type="entry name" value="Phosphomethylpyrimidine kinase ThiD"/>
    <property type="match status" value="1"/>
</dbReference>
<name>A0A9W5RF73_9ACTO</name>
<keyword evidence="13" id="KW-0067">ATP-binding</keyword>
<dbReference type="EMBL" id="AGWN01000001">
    <property type="protein sequence ID" value="EPD31317.1"/>
    <property type="molecule type" value="Genomic_DNA"/>
</dbReference>
<dbReference type="NCBIfam" id="TIGR00097">
    <property type="entry name" value="HMP-P_kinase"/>
    <property type="match status" value="1"/>
</dbReference>
<proteinExistence type="inferred from homology"/>
<evidence type="ECO:0000256" key="10">
    <source>
        <dbReference type="ARBA" id="ARBA00022723"/>
    </source>
</evidence>
<dbReference type="Pfam" id="PF08543">
    <property type="entry name" value="Phos_pyr_kin"/>
    <property type="match status" value="1"/>
</dbReference>
<reference evidence="22 23" key="1">
    <citation type="submission" date="2013-05" db="EMBL/GenBank/DDBJ databases">
        <title>The Genome Sequence of Actinomyces europaeus ACS-120-V-COL10B.</title>
        <authorList>
            <consortium name="The Broad Institute Genomics Platform"/>
            <person name="Earl A."/>
            <person name="Ward D."/>
            <person name="Feldgarden M."/>
            <person name="Gevers D."/>
            <person name="Saerens B."/>
            <person name="Vaneechoutte M."/>
            <person name="Walker B."/>
            <person name="Young S."/>
            <person name="Zeng Q."/>
            <person name="Gargeya S."/>
            <person name="Fitzgerald M."/>
            <person name="Haas B."/>
            <person name="Abouelleil A."/>
            <person name="Allen A.W."/>
            <person name="Alvarado L."/>
            <person name="Arachchi H.M."/>
            <person name="Berlin A.M."/>
            <person name="Chapman S.B."/>
            <person name="Gainer-Dewar J."/>
            <person name="Goldberg J."/>
            <person name="Griggs A."/>
            <person name="Gujja S."/>
            <person name="Hansen M."/>
            <person name="Howarth C."/>
            <person name="Imamovic A."/>
            <person name="Ireland A."/>
            <person name="Larimer J."/>
            <person name="McCowan C."/>
            <person name="Murphy C."/>
            <person name="Pearson M."/>
            <person name="Poon T.W."/>
            <person name="Priest M."/>
            <person name="Roberts A."/>
            <person name="Saif S."/>
            <person name="Shea T."/>
            <person name="Sisk P."/>
            <person name="Sykes S."/>
            <person name="Wortman J."/>
            <person name="Nusbaum C."/>
            <person name="Birren B."/>
        </authorList>
    </citation>
    <scope>NUCLEOTIDE SEQUENCE [LARGE SCALE GENOMIC DNA]</scope>
    <source>
        <strain evidence="22 23">ACS-120-V-Col10b</strain>
    </source>
</reference>
<evidence type="ECO:0000256" key="19">
    <source>
        <dbReference type="ARBA" id="ARBA00042531"/>
    </source>
</evidence>
<evidence type="ECO:0000256" key="1">
    <source>
        <dbReference type="ARBA" id="ARBA00000151"/>
    </source>
</evidence>
<keyword evidence="14" id="KW-0460">Magnesium</keyword>
<evidence type="ECO:0000256" key="14">
    <source>
        <dbReference type="ARBA" id="ARBA00022842"/>
    </source>
</evidence>
<evidence type="ECO:0000256" key="18">
    <source>
        <dbReference type="ARBA" id="ARBA00042396"/>
    </source>
</evidence>
<evidence type="ECO:0000256" key="7">
    <source>
        <dbReference type="ARBA" id="ARBA00012135"/>
    </source>
</evidence>
<keyword evidence="23" id="KW-1185">Reference proteome</keyword>
<dbReference type="OrthoDB" id="34166at2"/>
<dbReference type="GO" id="GO:0008478">
    <property type="term" value="F:pyridoxal kinase activity"/>
    <property type="evidence" value="ECO:0007669"/>
    <property type="project" value="UniProtKB-EC"/>
</dbReference>
<keyword evidence="9" id="KW-0808">Transferase</keyword>
<dbReference type="GO" id="GO:0005829">
    <property type="term" value="C:cytosol"/>
    <property type="evidence" value="ECO:0007669"/>
    <property type="project" value="TreeGrafter"/>
</dbReference>
<keyword evidence="12 22" id="KW-0418">Kinase</keyword>
<evidence type="ECO:0000256" key="12">
    <source>
        <dbReference type="ARBA" id="ARBA00022777"/>
    </source>
</evidence>